<feature type="transmembrane region" description="Helical" evidence="2">
    <location>
        <begin position="80"/>
        <end position="103"/>
    </location>
</feature>
<dbReference type="Proteomes" id="UP000822476">
    <property type="component" value="Unassembled WGS sequence"/>
</dbReference>
<evidence type="ECO:0000256" key="2">
    <source>
        <dbReference type="SAM" id="Phobius"/>
    </source>
</evidence>
<keyword evidence="2" id="KW-0472">Membrane</keyword>
<reference evidence="3" key="1">
    <citation type="submission" date="2019-07" db="EMBL/GenBank/DDBJ databases">
        <title>Annotation for the trematode Paragonimus miyazaki's.</title>
        <authorList>
            <person name="Choi Y.-J."/>
        </authorList>
    </citation>
    <scope>NUCLEOTIDE SEQUENCE</scope>
    <source>
        <strain evidence="3">Japan</strain>
    </source>
</reference>
<keyword evidence="2" id="KW-1133">Transmembrane helix</keyword>
<dbReference type="InterPro" id="IPR023282">
    <property type="entry name" value="HMG_CoA_Rdtase_N"/>
</dbReference>
<keyword evidence="2" id="KW-0812">Transmembrane</keyword>
<dbReference type="PRINTS" id="PR00071">
    <property type="entry name" value="HMGCOARDTASE"/>
</dbReference>
<feature type="transmembrane region" description="Helical" evidence="2">
    <location>
        <begin position="6"/>
        <end position="24"/>
    </location>
</feature>
<comment type="pathway">
    <text evidence="1">Metabolic intermediate biosynthesis; (R)-mevalonate biosynthesis; (R)-mevalonate from acetyl-CoA: step 3/3.</text>
</comment>
<dbReference type="PANTHER" id="PTHR10572">
    <property type="entry name" value="3-HYDROXY-3-METHYLGLUTARYL-COENZYME A REDUCTASE"/>
    <property type="match status" value="1"/>
</dbReference>
<dbReference type="Gene3D" id="1.10.3270.10">
    <property type="entry name" value="HMGR, N-terminal domain"/>
    <property type="match status" value="1"/>
</dbReference>
<keyword evidence="4" id="KW-1185">Reference proteome</keyword>
<dbReference type="GO" id="GO:0015936">
    <property type="term" value="P:coenzyme A metabolic process"/>
    <property type="evidence" value="ECO:0007669"/>
    <property type="project" value="InterPro"/>
</dbReference>
<comment type="caution">
    <text evidence="3">The sequence shown here is derived from an EMBL/GenBank/DDBJ whole genome shotgun (WGS) entry which is preliminary data.</text>
</comment>
<feature type="transmembrane region" description="Helical" evidence="2">
    <location>
        <begin position="268"/>
        <end position="285"/>
    </location>
</feature>
<evidence type="ECO:0008006" key="5">
    <source>
        <dbReference type="Google" id="ProtNLM"/>
    </source>
</evidence>
<accession>A0A8S9YLJ0</accession>
<dbReference type="PROSITE" id="PS50065">
    <property type="entry name" value="HMG_COA_REDUCTASE_4"/>
    <property type="match status" value="1"/>
</dbReference>
<gene>
    <name evidence="3" type="ORF">EG68_06693</name>
</gene>
<dbReference type="GO" id="GO:0005778">
    <property type="term" value="C:peroxisomal membrane"/>
    <property type="evidence" value="ECO:0007669"/>
    <property type="project" value="TreeGrafter"/>
</dbReference>
<dbReference type="EMBL" id="JTDE01021074">
    <property type="protein sequence ID" value="KAF7233434.1"/>
    <property type="molecule type" value="Genomic_DNA"/>
</dbReference>
<dbReference type="GO" id="GO:0016126">
    <property type="term" value="P:sterol biosynthetic process"/>
    <property type="evidence" value="ECO:0007669"/>
    <property type="project" value="TreeGrafter"/>
</dbReference>
<sequence>MLLRTIAIPNCFFVISIGFIICMLNRIFSQIENFVYITSADKLLVCPLFKNTETVLCTCFFFVICMSTAPALLFLESCSALEFCAATGLFLASTGTESFLLTIQGSLMCYLRIETAKFWGGLKLGGVWRNCVPSFYCGYLCRYIASSEKLLNFLLKIVCFGVGATSGYPLFEHVCLICITQLLSYSFVLFVLVRPSVLLYVYLKTKHGEANEHNDPKCSLHKSTRKRSRSCSVYEATYPERRPVSVQTVLQKTVRCANPLPTQHRIKCLTVVGLFLMYLHNFYFIKKDGSHDTSSLPLPTHCPVFNFYSGKYSAANRYPESFWRAFHYTDFNLLLVLLAGILFYYRARLFASQRGALLNLNVDNEESSQPLNGVNHVLTSPSGLQIEKTVDIRTQRLVPGRLILEDYPATKKITDVSVTTRDCLSHTHQLPNPSVSDNELLSRLAVGTLKTRELESVIGNPTKAVELRRMDLCRLLSNPHVLERLPFRDYDYRFVNGQCCEEVIGYLPLPVGKVGPLLLDGHSHYIPLATTEGCLVASTNRGCRALFLAGGVSSVVFR</sequence>
<dbReference type="Gene3D" id="3.90.770.10">
    <property type="entry name" value="3-hydroxy-3-methylglutaryl-coenzyme A Reductase, Chain A, domain 2"/>
    <property type="match status" value="1"/>
</dbReference>
<feature type="transmembrane region" description="Helical" evidence="2">
    <location>
        <begin position="183"/>
        <end position="203"/>
    </location>
</feature>
<organism evidence="3 4">
    <name type="scientific">Paragonimus skrjabini miyazakii</name>
    <dbReference type="NCBI Taxonomy" id="59628"/>
    <lineage>
        <taxon>Eukaryota</taxon>
        <taxon>Metazoa</taxon>
        <taxon>Spiralia</taxon>
        <taxon>Lophotrochozoa</taxon>
        <taxon>Platyhelminthes</taxon>
        <taxon>Trematoda</taxon>
        <taxon>Digenea</taxon>
        <taxon>Plagiorchiida</taxon>
        <taxon>Troglotremata</taxon>
        <taxon>Troglotrematidae</taxon>
        <taxon>Paragonimus</taxon>
    </lineage>
</organism>
<evidence type="ECO:0000313" key="4">
    <source>
        <dbReference type="Proteomes" id="UP000822476"/>
    </source>
</evidence>
<feature type="transmembrane region" description="Helical" evidence="2">
    <location>
        <begin position="150"/>
        <end position="171"/>
    </location>
</feature>
<dbReference type="InterPro" id="IPR002202">
    <property type="entry name" value="HMG_CoA_Rdtase"/>
</dbReference>
<dbReference type="OrthoDB" id="310654at2759"/>
<proteinExistence type="predicted"/>
<name>A0A8S9YLJ0_9TREM</name>
<dbReference type="GO" id="GO:0005789">
    <property type="term" value="C:endoplasmic reticulum membrane"/>
    <property type="evidence" value="ECO:0007669"/>
    <property type="project" value="TreeGrafter"/>
</dbReference>
<feature type="transmembrane region" description="Helical" evidence="2">
    <location>
        <begin position="55"/>
        <end position="74"/>
    </location>
</feature>
<dbReference type="PANTHER" id="PTHR10572:SF24">
    <property type="entry name" value="3-HYDROXY-3-METHYLGLUTARYL-COENZYME A REDUCTASE"/>
    <property type="match status" value="1"/>
</dbReference>
<evidence type="ECO:0000256" key="1">
    <source>
        <dbReference type="ARBA" id="ARBA00005084"/>
    </source>
</evidence>
<dbReference type="GO" id="GO:0008299">
    <property type="term" value="P:isoprenoid biosynthetic process"/>
    <property type="evidence" value="ECO:0007669"/>
    <property type="project" value="TreeGrafter"/>
</dbReference>
<feature type="transmembrane region" description="Helical" evidence="2">
    <location>
        <begin position="325"/>
        <end position="345"/>
    </location>
</feature>
<dbReference type="AlphaFoldDB" id="A0A8S9YLJ0"/>
<evidence type="ECO:0000313" key="3">
    <source>
        <dbReference type="EMBL" id="KAF7233434.1"/>
    </source>
</evidence>
<dbReference type="InterPro" id="IPR023074">
    <property type="entry name" value="HMG_CoA_Rdtase_cat_sf"/>
</dbReference>
<dbReference type="Pfam" id="PF00368">
    <property type="entry name" value="HMG-CoA_red"/>
    <property type="match status" value="1"/>
</dbReference>
<dbReference type="GO" id="GO:0004420">
    <property type="term" value="F:hydroxymethylglutaryl-CoA reductase (NADPH) activity"/>
    <property type="evidence" value="ECO:0007669"/>
    <property type="project" value="InterPro"/>
</dbReference>
<dbReference type="SUPFAM" id="SSF56542">
    <property type="entry name" value="Substrate-binding domain of HMG-CoA reductase"/>
    <property type="match status" value="1"/>
</dbReference>
<protein>
    <recommendedName>
        <fullName evidence="5">3-hydroxy-3-methylglutaryl-coenzyme A reductase</fullName>
    </recommendedName>
</protein>
<dbReference type="InterPro" id="IPR009029">
    <property type="entry name" value="HMG_CoA_Rdtase_sub-bd_dom_sf"/>
</dbReference>